<evidence type="ECO:0000313" key="1">
    <source>
        <dbReference type="EMBL" id="MBK1646379.1"/>
    </source>
</evidence>
<protein>
    <submittedName>
        <fullName evidence="1">Uncharacterized protein</fullName>
    </submittedName>
</protein>
<gene>
    <name evidence="1" type="ORF">CKO25_17355</name>
</gene>
<dbReference type="AlphaFoldDB" id="A0A9X0WKH5"/>
<comment type="caution">
    <text evidence="1">The sequence shown here is derived from an EMBL/GenBank/DDBJ whole genome shotgun (WGS) entry which is preliminary data.</text>
</comment>
<reference evidence="1 2" key="1">
    <citation type="journal article" date="2020" name="Microorganisms">
        <title>Osmotic Adaptation and Compatible Solute Biosynthesis of Phototrophic Bacteria as Revealed from Genome Analyses.</title>
        <authorList>
            <person name="Imhoff J.F."/>
            <person name="Rahn T."/>
            <person name="Kunzel S."/>
            <person name="Keller A."/>
            <person name="Neulinger S.C."/>
        </authorList>
    </citation>
    <scope>NUCLEOTIDE SEQUENCE [LARGE SCALE GENOMIC DNA]</scope>
    <source>
        <strain evidence="1 2">DSM 21303</strain>
    </source>
</reference>
<organism evidence="1 2">
    <name type="scientific">Thiocapsa imhoffii</name>
    <dbReference type="NCBI Taxonomy" id="382777"/>
    <lineage>
        <taxon>Bacteria</taxon>
        <taxon>Pseudomonadati</taxon>
        <taxon>Pseudomonadota</taxon>
        <taxon>Gammaproteobacteria</taxon>
        <taxon>Chromatiales</taxon>
        <taxon>Chromatiaceae</taxon>
        <taxon>Thiocapsa</taxon>
    </lineage>
</organism>
<dbReference type="Proteomes" id="UP001138802">
    <property type="component" value="Unassembled WGS sequence"/>
</dbReference>
<accession>A0A9X0WKH5</accession>
<dbReference type="RefSeq" id="WP_200389193.1">
    <property type="nucleotide sequence ID" value="NZ_NRSD01000024.1"/>
</dbReference>
<proteinExistence type="predicted"/>
<name>A0A9X0WKH5_9GAMM</name>
<keyword evidence="2" id="KW-1185">Reference proteome</keyword>
<evidence type="ECO:0000313" key="2">
    <source>
        <dbReference type="Proteomes" id="UP001138802"/>
    </source>
</evidence>
<sequence length="120" mass="12996">MPVEALIDGVQALPQLGRGQARELRLIVEHLREVGHQPVVVDGVALKALSGRLALRLAEEGTTTPQMIALAMVQRQCARADSGDEVWLPLSDGILIPVDDVPELFQRGGATGCRNMPLRR</sequence>
<dbReference type="EMBL" id="NRSD01000024">
    <property type="protein sequence ID" value="MBK1646379.1"/>
    <property type="molecule type" value="Genomic_DNA"/>
</dbReference>